<feature type="transmembrane region" description="Helical" evidence="11">
    <location>
        <begin position="71"/>
        <end position="93"/>
    </location>
</feature>
<evidence type="ECO:0000313" key="13">
    <source>
        <dbReference type="RefSeq" id="XP_011299973.1"/>
    </source>
</evidence>
<keyword evidence="5" id="KW-0999">Mitochondrion inner membrane</keyword>
<dbReference type="GO" id="GO:0005743">
    <property type="term" value="C:mitochondrial inner membrane"/>
    <property type="evidence" value="ECO:0007669"/>
    <property type="project" value="UniProtKB-SubCell"/>
</dbReference>
<proteinExistence type="inferred from homology"/>
<evidence type="ECO:0000256" key="4">
    <source>
        <dbReference type="ARBA" id="ARBA00022692"/>
    </source>
</evidence>
<reference evidence="13" key="1">
    <citation type="submission" date="2025-08" db="UniProtKB">
        <authorList>
            <consortium name="RefSeq"/>
        </authorList>
    </citation>
    <scope>IDENTIFICATION</scope>
    <source>
        <strain evidence="13">USDA-PBARC FA_bdor</strain>
        <tissue evidence="13">Whole organism</tissue>
    </source>
</reference>
<dbReference type="Proteomes" id="UP000694866">
    <property type="component" value="Unplaced"/>
</dbReference>
<protein>
    <recommendedName>
        <fullName evidence="3">NADH dehydrogenase [ubiquinone] 1 alpha subcomplex subunit 11</fullName>
    </recommendedName>
    <alternativeName>
        <fullName evidence="9">Complex I-B14.7</fullName>
    </alternativeName>
    <alternativeName>
        <fullName evidence="10">NADH-ubiquinone oxidoreductase subunit B14.7</fullName>
    </alternativeName>
</protein>
<dbReference type="GO" id="GO:0045271">
    <property type="term" value="C:respiratory chain complex I"/>
    <property type="evidence" value="ECO:0007669"/>
    <property type="project" value="InterPro"/>
</dbReference>
<dbReference type="CTD" id="37385"/>
<dbReference type="GO" id="GO:0006120">
    <property type="term" value="P:mitochondrial electron transport, NADH to ubiquinone"/>
    <property type="evidence" value="ECO:0007669"/>
    <property type="project" value="InterPro"/>
</dbReference>
<evidence type="ECO:0000256" key="6">
    <source>
        <dbReference type="ARBA" id="ARBA00022989"/>
    </source>
</evidence>
<evidence type="ECO:0000256" key="1">
    <source>
        <dbReference type="ARBA" id="ARBA00004292"/>
    </source>
</evidence>
<evidence type="ECO:0000256" key="8">
    <source>
        <dbReference type="ARBA" id="ARBA00023136"/>
    </source>
</evidence>
<keyword evidence="4 11" id="KW-0812">Transmembrane</keyword>
<keyword evidence="8 11" id="KW-0472">Membrane</keyword>
<dbReference type="AlphaFoldDB" id="A0A9R1SZT2"/>
<dbReference type="GeneID" id="105264657"/>
<gene>
    <name evidence="13" type="primary">ND-B14.7</name>
</gene>
<accession>A0A9R1SZT2</accession>
<sequence length="178" mass="20072">MPMPYGEKYTPLNSQLLILRGPNYYDAPEGKNPWEKLWGINKYCILSSAFATIGDALFISQTKNLIETMNVLSFYLLPSVGVATTFASVTYIATNVRGKDDKLNYAIGVAACIPVLHAFKKKQSFTIPATIFLMIAALLKKDSKQNEWNLFNNPNPELGNFYDYSLVGTITEWPRRPY</sequence>
<organism evidence="12 13">
    <name type="scientific">Fopius arisanus</name>
    <dbReference type="NCBI Taxonomy" id="64838"/>
    <lineage>
        <taxon>Eukaryota</taxon>
        <taxon>Metazoa</taxon>
        <taxon>Ecdysozoa</taxon>
        <taxon>Arthropoda</taxon>
        <taxon>Hexapoda</taxon>
        <taxon>Insecta</taxon>
        <taxon>Pterygota</taxon>
        <taxon>Neoptera</taxon>
        <taxon>Endopterygota</taxon>
        <taxon>Hymenoptera</taxon>
        <taxon>Apocrita</taxon>
        <taxon>Ichneumonoidea</taxon>
        <taxon>Braconidae</taxon>
        <taxon>Opiinae</taxon>
        <taxon>Fopius</taxon>
    </lineage>
</organism>
<keyword evidence="7" id="KW-0496">Mitochondrion</keyword>
<evidence type="ECO:0000256" key="7">
    <source>
        <dbReference type="ARBA" id="ARBA00023128"/>
    </source>
</evidence>
<evidence type="ECO:0000256" key="2">
    <source>
        <dbReference type="ARBA" id="ARBA00008699"/>
    </source>
</evidence>
<dbReference type="PANTHER" id="PTHR21382:SF1">
    <property type="entry name" value="NADH DEHYDROGENASE [UBIQUINONE] 1 ALPHA SUBCOMPLEX SUBUNIT 11"/>
    <property type="match status" value="1"/>
</dbReference>
<dbReference type="RefSeq" id="XP_011299973.1">
    <property type="nucleotide sequence ID" value="XM_011301671.1"/>
</dbReference>
<evidence type="ECO:0000256" key="5">
    <source>
        <dbReference type="ARBA" id="ARBA00022792"/>
    </source>
</evidence>
<keyword evidence="12" id="KW-1185">Reference proteome</keyword>
<name>A0A9R1SZT2_9HYME</name>
<evidence type="ECO:0000256" key="9">
    <source>
        <dbReference type="ARBA" id="ARBA00030608"/>
    </source>
</evidence>
<evidence type="ECO:0000256" key="3">
    <source>
        <dbReference type="ARBA" id="ARBA00018191"/>
    </source>
</evidence>
<dbReference type="InterPro" id="IPR039205">
    <property type="entry name" value="NDUFA11"/>
</dbReference>
<evidence type="ECO:0000256" key="11">
    <source>
        <dbReference type="SAM" id="Phobius"/>
    </source>
</evidence>
<feature type="transmembrane region" description="Helical" evidence="11">
    <location>
        <begin position="40"/>
        <end position="59"/>
    </location>
</feature>
<evidence type="ECO:0000313" key="12">
    <source>
        <dbReference type="Proteomes" id="UP000694866"/>
    </source>
</evidence>
<dbReference type="KEGG" id="fas:105264657"/>
<dbReference type="OrthoDB" id="1913277at2759"/>
<keyword evidence="6 11" id="KW-1133">Transmembrane helix</keyword>
<comment type="similarity">
    <text evidence="2">Belongs to the complex I NDUFA11 subunit family.</text>
</comment>
<evidence type="ECO:0000256" key="10">
    <source>
        <dbReference type="ARBA" id="ARBA00031497"/>
    </source>
</evidence>
<comment type="subcellular location">
    <subcellularLocation>
        <location evidence="1">Mitochondrion inner membrane</location>
        <topology evidence="1">Multi-pass membrane protein</topology>
        <orientation evidence="1">Matrix side</orientation>
    </subcellularLocation>
</comment>
<dbReference type="PANTHER" id="PTHR21382">
    <property type="entry name" value="NADH-UBIQUINONE OXIDOREDUCTASE SUBUNIT"/>
    <property type="match status" value="1"/>
</dbReference>